<dbReference type="Proteomes" id="UP000029843">
    <property type="component" value="Unassembled WGS sequence"/>
</dbReference>
<gene>
    <name evidence="1" type="ORF">ND2E_3034</name>
</gene>
<dbReference type="EMBL" id="JQED01000021">
    <property type="protein sequence ID" value="KGJ92141.1"/>
    <property type="molecule type" value="Genomic_DNA"/>
</dbReference>
<evidence type="ECO:0008006" key="3">
    <source>
        <dbReference type="Google" id="ProtNLM"/>
    </source>
</evidence>
<proteinExistence type="predicted"/>
<dbReference type="PATRIC" id="fig|28229.4.peg.2080"/>
<dbReference type="AlphaFoldDB" id="A0A099KNW5"/>
<evidence type="ECO:0000313" key="1">
    <source>
        <dbReference type="EMBL" id="KGJ92141.1"/>
    </source>
</evidence>
<dbReference type="RefSeq" id="WP_033093808.1">
    <property type="nucleotide sequence ID" value="NZ_JQED01000021.1"/>
</dbReference>
<protein>
    <recommendedName>
        <fullName evidence="3">Transcriptional regulator</fullName>
    </recommendedName>
</protein>
<reference evidence="1 2" key="1">
    <citation type="submission" date="2014-08" db="EMBL/GenBank/DDBJ databases">
        <title>Genomic and Phenotypic Diversity of Colwellia psychrerythraea strains from Disparate Marine Basins.</title>
        <authorList>
            <person name="Techtmann S.M."/>
            <person name="Stelling S.C."/>
            <person name="Utturkar S.M."/>
            <person name="Alshibli N."/>
            <person name="Harris A."/>
            <person name="Brown S.D."/>
            <person name="Hazen T.C."/>
        </authorList>
    </citation>
    <scope>NUCLEOTIDE SEQUENCE [LARGE SCALE GENOMIC DNA]</scope>
    <source>
        <strain evidence="1 2">ND2E</strain>
    </source>
</reference>
<name>A0A099KNW5_COLPS</name>
<accession>A0A099KNW5</accession>
<comment type="caution">
    <text evidence="1">The sequence shown here is derived from an EMBL/GenBank/DDBJ whole genome shotgun (WGS) entry which is preliminary data.</text>
</comment>
<sequence>MDATEIKQALIAIHPSLTLTLIAKEKGIALNTLSSVIHRRFVGKAAALTLCKILGKTPKEVFPDVPSYAIPVGTTEEAQAILKKRLSA</sequence>
<evidence type="ECO:0000313" key="2">
    <source>
        <dbReference type="Proteomes" id="UP000029843"/>
    </source>
</evidence>
<organism evidence="1 2">
    <name type="scientific">Colwellia psychrerythraea</name>
    <name type="common">Vibrio psychroerythus</name>
    <dbReference type="NCBI Taxonomy" id="28229"/>
    <lineage>
        <taxon>Bacteria</taxon>
        <taxon>Pseudomonadati</taxon>
        <taxon>Pseudomonadota</taxon>
        <taxon>Gammaproteobacteria</taxon>
        <taxon>Alteromonadales</taxon>
        <taxon>Colwelliaceae</taxon>
        <taxon>Colwellia</taxon>
    </lineage>
</organism>